<feature type="region of interest" description="Disordered" evidence="1">
    <location>
        <begin position="343"/>
        <end position="364"/>
    </location>
</feature>
<comment type="caution">
    <text evidence="3">The sequence shown here is derived from an EMBL/GenBank/DDBJ whole genome shotgun (WGS) entry which is preliminary data.</text>
</comment>
<organism evidence="3 4">
    <name type="scientific">Candolleomyces eurysporus</name>
    <dbReference type="NCBI Taxonomy" id="2828524"/>
    <lineage>
        <taxon>Eukaryota</taxon>
        <taxon>Fungi</taxon>
        <taxon>Dikarya</taxon>
        <taxon>Basidiomycota</taxon>
        <taxon>Agaricomycotina</taxon>
        <taxon>Agaricomycetes</taxon>
        <taxon>Agaricomycetidae</taxon>
        <taxon>Agaricales</taxon>
        <taxon>Agaricineae</taxon>
        <taxon>Psathyrellaceae</taxon>
        <taxon>Candolleomyces</taxon>
    </lineage>
</organism>
<feature type="region of interest" description="Disordered" evidence="1">
    <location>
        <begin position="468"/>
        <end position="499"/>
    </location>
</feature>
<feature type="compositionally biased region" description="Gly residues" evidence="1">
    <location>
        <begin position="292"/>
        <end position="304"/>
    </location>
</feature>
<dbReference type="PROSITE" id="PS50181">
    <property type="entry name" value="FBOX"/>
    <property type="match status" value="1"/>
</dbReference>
<sequence>MVPQTTHTTSSLTALPPELLIHILSYLDVQSLVFLQLASKAFDALFKDPLNESVIWRNACVIHGLIGLTQPNETSESPSSLDVSATQTRGDNRGSGGPEPPRREWGRWREWMEKQSRLRGSKGETTDAVWSDVLDLYSSQSFIALSTDVNWKAFFKHRLEIHRSFVGQLPSDITCYRDSESSTISPDPNDDDSYLARIRRVYEALIRIQSERKKRQHTVDDSDDTTASTESALTDALLSRFVYPYLLAASSYRAYVWDVRTGEEVQVIEDIQKITIPKGYGKDSGSNPLVREGGGGGGGGGEAGEGSAPGKSIAEAPYLANVFGLPPSSGNVSVMAASVQDDDEEEGVFEGSSSSGKGKGKGKREVFPTFQPFKSGWWDANSTFSGNWFSSSRGTGTSLFSTSSSAPALGVSNISGNKSKGDPLSLISSTFTHLGSINYVELGERWIFFCGEEDLRVFARGKESFEGDQPLRMSTGANSSTSFSDDDNHEAKGSWTPEDFASLTPGQLVLRIPAESIQYSRWSASLGPQSYRPHWGSEIVRQEVIWDEEMATKSEESVNVNVVDSPAWNRIRERNRGKHRLEVRIGDGSHQEEEEGEMEQNGLGMMIKRRRRMHDEFGAVHISPCQNHLALILSSSRLLFIPHFERLIKAEEDLWNIGVDVQLGSVRCPSVYLSYGCGEAQGGGSAGRIGVVTQQGIYIVTPYLKRPTTTTTRPVELIVMRLAPSFMDPRRLIDVSCLQMSDTGVWVNYDTPEPPKMEAQEDEIEAKNEDNLETGKGKNGMGRPTTSGNGGRSGGGMESKSQKPPLSYHTPGKARRWTSQQFPLGTTPPSQFQVWGGKCKWNDAEDSTRKRMWDSTERAATLHDGRLTITLDEKRIDEHGMGSRGVQGLCLVFSLTLIHCREATYSYV</sequence>
<feature type="compositionally biased region" description="Gly residues" evidence="1">
    <location>
        <begin position="788"/>
        <end position="797"/>
    </location>
</feature>
<dbReference type="InterPro" id="IPR036047">
    <property type="entry name" value="F-box-like_dom_sf"/>
</dbReference>
<feature type="region of interest" description="Disordered" evidence="1">
    <location>
        <begin position="750"/>
        <end position="813"/>
    </location>
</feature>
<dbReference type="EMBL" id="JANBPK010000928">
    <property type="protein sequence ID" value="KAJ2928383.1"/>
    <property type="molecule type" value="Genomic_DNA"/>
</dbReference>
<dbReference type="OrthoDB" id="550575at2759"/>
<reference evidence="3" key="1">
    <citation type="submission" date="2022-06" db="EMBL/GenBank/DDBJ databases">
        <title>Genome Sequence of Candolleomyces eurysporus.</title>
        <authorList>
            <person name="Buettner E."/>
        </authorList>
    </citation>
    <scope>NUCLEOTIDE SEQUENCE</scope>
    <source>
        <strain evidence="3">VTCC 930004</strain>
    </source>
</reference>
<feature type="compositionally biased region" description="Polar residues" evidence="1">
    <location>
        <begin position="72"/>
        <end position="89"/>
    </location>
</feature>
<feature type="non-terminal residue" evidence="3">
    <location>
        <position position="1"/>
    </location>
</feature>
<feature type="compositionally biased region" description="Basic and acidic residues" evidence="1">
    <location>
        <begin position="753"/>
        <end position="776"/>
    </location>
</feature>
<dbReference type="InterPro" id="IPR001810">
    <property type="entry name" value="F-box_dom"/>
</dbReference>
<evidence type="ECO:0000313" key="3">
    <source>
        <dbReference type="EMBL" id="KAJ2928383.1"/>
    </source>
</evidence>
<proteinExistence type="predicted"/>
<dbReference type="Pfam" id="PF12937">
    <property type="entry name" value="F-box-like"/>
    <property type="match status" value="1"/>
</dbReference>
<dbReference type="SUPFAM" id="SSF81383">
    <property type="entry name" value="F-box domain"/>
    <property type="match status" value="1"/>
</dbReference>
<name>A0A9W8JCS0_9AGAR</name>
<keyword evidence="4" id="KW-1185">Reference proteome</keyword>
<dbReference type="Gene3D" id="1.20.1280.50">
    <property type="match status" value="1"/>
</dbReference>
<evidence type="ECO:0000313" key="4">
    <source>
        <dbReference type="Proteomes" id="UP001140091"/>
    </source>
</evidence>
<gene>
    <name evidence="3" type="ORF">H1R20_g8699</name>
</gene>
<protein>
    <recommendedName>
        <fullName evidence="2">F-box domain-containing protein</fullName>
    </recommendedName>
</protein>
<evidence type="ECO:0000256" key="1">
    <source>
        <dbReference type="SAM" id="MobiDB-lite"/>
    </source>
</evidence>
<feature type="domain" description="F-box" evidence="2">
    <location>
        <begin position="9"/>
        <end position="59"/>
    </location>
</feature>
<feature type="region of interest" description="Disordered" evidence="1">
    <location>
        <begin position="282"/>
        <end position="309"/>
    </location>
</feature>
<dbReference type="Proteomes" id="UP001140091">
    <property type="component" value="Unassembled WGS sequence"/>
</dbReference>
<evidence type="ECO:0000259" key="2">
    <source>
        <dbReference type="PROSITE" id="PS50181"/>
    </source>
</evidence>
<feature type="region of interest" description="Disordered" evidence="1">
    <location>
        <begin position="72"/>
        <end position="106"/>
    </location>
</feature>
<dbReference type="AlphaFoldDB" id="A0A9W8JCS0"/>
<accession>A0A9W8JCS0</accession>